<keyword evidence="7" id="KW-1185">Reference proteome</keyword>
<dbReference type="SUPFAM" id="SSF50104">
    <property type="entry name" value="Translation proteins SH3-like domain"/>
    <property type="match status" value="1"/>
</dbReference>
<dbReference type="PANTHER" id="PTHR30265">
    <property type="entry name" value="RHO-INTERACTING TRANSCRIPTION TERMINATION FACTOR NUSG"/>
    <property type="match status" value="1"/>
</dbReference>
<proteinExistence type="predicted"/>
<dbReference type="SMART" id="SM00738">
    <property type="entry name" value="NGN"/>
    <property type="match status" value="1"/>
</dbReference>
<keyword evidence="3" id="KW-0804">Transcription</keyword>
<comment type="caution">
    <text evidence="6">The sequence shown here is derived from an EMBL/GenBank/DDBJ whole genome shotgun (WGS) entry which is preliminary data.</text>
</comment>
<feature type="domain" description="NusG-like N-terminal" evidence="4">
    <location>
        <begin position="9"/>
        <end position="109"/>
    </location>
</feature>
<protein>
    <submittedName>
        <fullName evidence="6">Transcriptional antiterminator RfaH</fullName>
    </submittedName>
</protein>
<keyword evidence="1" id="KW-0889">Transcription antitermination</keyword>
<evidence type="ECO:0000259" key="4">
    <source>
        <dbReference type="SMART" id="SM00738"/>
    </source>
</evidence>
<dbReference type="InterPro" id="IPR036735">
    <property type="entry name" value="NGN_dom_sf"/>
</dbReference>
<dbReference type="InterPro" id="IPR043425">
    <property type="entry name" value="NusG-like"/>
</dbReference>
<dbReference type="Pfam" id="PF02357">
    <property type="entry name" value="NusG"/>
    <property type="match status" value="1"/>
</dbReference>
<dbReference type="InterPro" id="IPR005824">
    <property type="entry name" value="KOW"/>
</dbReference>
<dbReference type="SMART" id="SM00739">
    <property type="entry name" value="KOW"/>
    <property type="match status" value="1"/>
</dbReference>
<feature type="domain" description="KOW" evidence="5">
    <location>
        <begin position="120"/>
        <end position="147"/>
    </location>
</feature>
<evidence type="ECO:0000256" key="1">
    <source>
        <dbReference type="ARBA" id="ARBA00022814"/>
    </source>
</evidence>
<name>A0ABR6NFR8_9SPHN</name>
<sequence length="176" mass="19998">MAASRGQNALQWYVAETLPRQEHVAIQNLKRQQFKSFCPRFRKVKRHGRRVETVLAPLFPGYVFVSFDRDRHPWRSIYGTRGVKRLAGIDSARPWPVPEAAMQQILSRCEDGVVTRMADSFEPGQQVRLINGPFAQKIASVESLDDKGRVLILLEILGHKRVLKVNEGSIMSCSAK</sequence>
<keyword evidence="2" id="KW-0805">Transcription regulation</keyword>
<dbReference type="RefSeq" id="WP_184153353.1">
    <property type="nucleotide sequence ID" value="NZ_JACHKA010000001.1"/>
</dbReference>
<reference evidence="6 7" key="1">
    <citation type="submission" date="2020-08" db="EMBL/GenBank/DDBJ databases">
        <title>Exploring microbial biodiversity for novel pathways involved in the catabolism of aromatic compounds derived from lignin.</title>
        <authorList>
            <person name="Elkins J."/>
        </authorList>
    </citation>
    <scope>NUCLEOTIDE SEQUENCE [LARGE SCALE GENOMIC DNA]</scope>
    <source>
        <strain evidence="6 7">B1D3A</strain>
    </source>
</reference>
<evidence type="ECO:0000259" key="5">
    <source>
        <dbReference type="SMART" id="SM00739"/>
    </source>
</evidence>
<dbReference type="InterPro" id="IPR006645">
    <property type="entry name" value="NGN-like_dom"/>
</dbReference>
<dbReference type="EMBL" id="JACHKA010000001">
    <property type="protein sequence ID" value="MBB5986129.1"/>
    <property type="molecule type" value="Genomic_DNA"/>
</dbReference>
<evidence type="ECO:0000313" key="6">
    <source>
        <dbReference type="EMBL" id="MBB5986129.1"/>
    </source>
</evidence>
<gene>
    <name evidence="6" type="ORF">HNP60_002103</name>
</gene>
<dbReference type="SUPFAM" id="SSF82679">
    <property type="entry name" value="N-utilization substance G protein NusG, N-terminal domain"/>
    <property type="match status" value="1"/>
</dbReference>
<dbReference type="InterPro" id="IPR008991">
    <property type="entry name" value="Translation_prot_SH3-like_sf"/>
</dbReference>
<evidence type="ECO:0000313" key="7">
    <source>
        <dbReference type="Proteomes" id="UP001138540"/>
    </source>
</evidence>
<evidence type="ECO:0000256" key="3">
    <source>
        <dbReference type="ARBA" id="ARBA00023163"/>
    </source>
</evidence>
<organism evidence="6 7">
    <name type="scientific">Sphingobium lignivorans</name>
    <dbReference type="NCBI Taxonomy" id="2735886"/>
    <lineage>
        <taxon>Bacteria</taxon>
        <taxon>Pseudomonadati</taxon>
        <taxon>Pseudomonadota</taxon>
        <taxon>Alphaproteobacteria</taxon>
        <taxon>Sphingomonadales</taxon>
        <taxon>Sphingomonadaceae</taxon>
        <taxon>Sphingobium</taxon>
    </lineage>
</organism>
<dbReference type="Proteomes" id="UP001138540">
    <property type="component" value="Unassembled WGS sequence"/>
</dbReference>
<dbReference type="PANTHER" id="PTHR30265:SF4">
    <property type="entry name" value="KOW MOTIF FAMILY PROTEIN, EXPRESSED"/>
    <property type="match status" value="1"/>
</dbReference>
<evidence type="ECO:0000256" key="2">
    <source>
        <dbReference type="ARBA" id="ARBA00023015"/>
    </source>
</evidence>
<dbReference type="Gene3D" id="3.30.70.940">
    <property type="entry name" value="NusG, N-terminal domain"/>
    <property type="match status" value="1"/>
</dbReference>
<accession>A0ABR6NFR8</accession>